<dbReference type="SUPFAM" id="SSF88946">
    <property type="entry name" value="Sigma2 domain of RNA polymerase sigma factors"/>
    <property type="match status" value="1"/>
</dbReference>
<dbReference type="Gene3D" id="1.10.601.10">
    <property type="entry name" value="RNA Polymerase Primary Sigma Factor"/>
    <property type="match status" value="1"/>
</dbReference>
<dbReference type="PANTHER" id="PTHR30603:SF47">
    <property type="entry name" value="RNA POLYMERASE SIGMA FACTOR SIGD, CHLOROPLASTIC"/>
    <property type="match status" value="1"/>
</dbReference>
<dbReference type="EMBL" id="MT142631">
    <property type="protein sequence ID" value="QJA86365.1"/>
    <property type="molecule type" value="Genomic_DNA"/>
</dbReference>
<dbReference type="Pfam" id="PF04545">
    <property type="entry name" value="Sigma70_r4"/>
    <property type="match status" value="1"/>
</dbReference>
<evidence type="ECO:0000256" key="2">
    <source>
        <dbReference type="ARBA" id="ARBA00023082"/>
    </source>
</evidence>
<sequence>MPDVMNAYLRDVRRESPPMAPDDVAALVPRIQAGDMEARNQLVTANLRFALKIAMEYRYTRHPVADLVGAANLGLIKAAEKFDPDRGCNFISFAVWWIRQCIHDELDVNGRTVRISAKAIVALERVAKAKRALSAYSDPTLEEIAEEAGVSERWYRTVTSSACIRRVSVDIMPDESGEAPDAAAERNSVAKVVQETIDQLPGRDQNVIRAYCLDGKTLQDIADGMGVCRERVRQIKEKALKKLQRLLQDQSARCQYGL</sequence>
<gene>
    <name evidence="7" type="ORF">MM415B02087_0003</name>
</gene>
<dbReference type="GO" id="GO:0003677">
    <property type="term" value="F:DNA binding"/>
    <property type="evidence" value="ECO:0007669"/>
    <property type="project" value="UniProtKB-KW"/>
</dbReference>
<name>A0A6M3KYV6_9ZZZZ</name>
<proteinExistence type="predicted"/>
<dbReference type="InterPro" id="IPR013324">
    <property type="entry name" value="RNA_pol_sigma_r3/r4-like"/>
</dbReference>
<protein>
    <submittedName>
        <fullName evidence="7">Putative sigma-70 region domain containing protein</fullName>
    </submittedName>
</protein>
<reference evidence="7" key="1">
    <citation type="submission" date="2020-03" db="EMBL/GenBank/DDBJ databases">
        <title>The deep terrestrial virosphere.</title>
        <authorList>
            <person name="Holmfeldt K."/>
            <person name="Nilsson E."/>
            <person name="Simone D."/>
            <person name="Lopez-Fernandez M."/>
            <person name="Wu X."/>
            <person name="de Brujin I."/>
            <person name="Lundin D."/>
            <person name="Andersson A."/>
            <person name="Bertilsson S."/>
            <person name="Dopson M."/>
        </authorList>
    </citation>
    <scope>NUCLEOTIDE SEQUENCE</scope>
    <source>
        <strain evidence="7">MM415B02087</strain>
    </source>
</reference>
<dbReference type="AlphaFoldDB" id="A0A6M3KYV6"/>
<keyword evidence="3" id="KW-0238">DNA-binding</keyword>
<dbReference type="Gene3D" id="1.20.140.160">
    <property type="match status" value="1"/>
</dbReference>
<keyword evidence="1" id="KW-0805">Transcription regulation</keyword>
<evidence type="ECO:0000256" key="1">
    <source>
        <dbReference type="ARBA" id="ARBA00023015"/>
    </source>
</evidence>
<feature type="domain" description="RNA polymerase sigma-70 region 2" evidence="5">
    <location>
        <begin position="42"/>
        <end position="111"/>
    </location>
</feature>
<organism evidence="7">
    <name type="scientific">viral metagenome</name>
    <dbReference type="NCBI Taxonomy" id="1070528"/>
    <lineage>
        <taxon>unclassified sequences</taxon>
        <taxon>metagenomes</taxon>
        <taxon>organismal metagenomes</taxon>
    </lineage>
</organism>
<keyword evidence="4" id="KW-0804">Transcription</keyword>
<dbReference type="Pfam" id="PF04542">
    <property type="entry name" value="Sigma70_r2"/>
    <property type="match status" value="1"/>
</dbReference>
<dbReference type="GO" id="GO:0006352">
    <property type="term" value="P:DNA-templated transcription initiation"/>
    <property type="evidence" value="ECO:0007669"/>
    <property type="project" value="InterPro"/>
</dbReference>
<dbReference type="InterPro" id="IPR007630">
    <property type="entry name" value="RNA_pol_sigma70_r4"/>
</dbReference>
<dbReference type="CDD" id="cd06171">
    <property type="entry name" value="Sigma70_r4"/>
    <property type="match status" value="1"/>
</dbReference>
<dbReference type="PRINTS" id="PR00046">
    <property type="entry name" value="SIGMA70FCT"/>
</dbReference>
<dbReference type="NCBIfam" id="TIGR02937">
    <property type="entry name" value="sigma70-ECF"/>
    <property type="match status" value="1"/>
</dbReference>
<dbReference type="InterPro" id="IPR000943">
    <property type="entry name" value="RNA_pol_sigma70"/>
</dbReference>
<dbReference type="InterPro" id="IPR007627">
    <property type="entry name" value="RNA_pol_sigma70_r2"/>
</dbReference>
<dbReference type="PANTHER" id="PTHR30603">
    <property type="entry name" value="RNA POLYMERASE SIGMA FACTOR RPO"/>
    <property type="match status" value="1"/>
</dbReference>
<dbReference type="InterPro" id="IPR050239">
    <property type="entry name" value="Sigma-70_RNA_pol_init_factors"/>
</dbReference>
<keyword evidence="2" id="KW-0731">Sigma factor</keyword>
<evidence type="ECO:0000259" key="6">
    <source>
        <dbReference type="Pfam" id="PF04545"/>
    </source>
</evidence>
<evidence type="ECO:0000313" key="7">
    <source>
        <dbReference type="EMBL" id="QJA86365.1"/>
    </source>
</evidence>
<accession>A0A6M3KYV6</accession>
<dbReference type="SUPFAM" id="SSF88659">
    <property type="entry name" value="Sigma3 and sigma4 domains of RNA polymerase sigma factors"/>
    <property type="match status" value="1"/>
</dbReference>
<evidence type="ECO:0000259" key="5">
    <source>
        <dbReference type="Pfam" id="PF04542"/>
    </source>
</evidence>
<dbReference type="InterPro" id="IPR014284">
    <property type="entry name" value="RNA_pol_sigma-70_dom"/>
</dbReference>
<evidence type="ECO:0000256" key="3">
    <source>
        <dbReference type="ARBA" id="ARBA00023125"/>
    </source>
</evidence>
<dbReference type="GO" id="GO:0016987">
    <property type="term" value="F:sigma factor activity"/>
    <property type="evidence" value="ECO:0007669"/>
    <property type="project" value="UniProtKB-KW"/>
</dbReference>
<evidence type="ECO:0000256" key="4">
    <source>
        <dbReference type="ARBA" id="ARBA00023163"/>
    </source>
</evidence>
<dbReference type="InterPro" id="IPR013325">
    <property type="entry name" value="RNA_pol_sigma_r2"/>
</dbReference>
<feature type="domain" description="RNA polymerase sigma-70 region 4" evidence="6">
    <location>
        <begin position="197"/>
        <end position="244"/>
    </location>
</feature>